<organism evidence="13 14">
    <name type="scientific">Kitasatospora griseola</name>
    <name type="common">Streptomyces griseolosporeus</name>
    <dbReference type="NCBI Taxonomy" id="2064"/>
    <lineage>
        <taxon>Bacteria</taxon>
        <taxon>Bacillati</taxon>
        <taxon>Actinomycetota</taxon>
        <taxon>Actinomycetes</taxon>
        <taxon>Kitasatosporales</taxon>
        <taxon>Streptomycetaceae</taxon>
        <taxon>Kitasatospora</taxon>
    </lineage>
</organism>
<keyword evidence="7" id="KW-0472">Membrane</keyword>
<evidence type="ECO:0000256" key="2">
    <source>
        <dbReference type="ARBA" id="ARBA00004236"/>
    </source>
</evidence>
<dbReference type="Proteomes" id="UP000032066">
    <property type="component" value="Unassembled WGS sequence"/>
</dbReference>
<dbReference type="GO" id="GO:0005886">
    <property type="term" value="C:plasma membrane"/>
    <property type="evidence" value="ECO:0007669"/>
    <property type="project" value="UniProtKB-SubCell"/>
</dbReference>
<feature type="domain" description="Putative zinc-finger" evidence="12">
    <location>
        <begin position="10"/>
        <end position="37"/>
    </location>
</feature>
<evidence type="ECO:0000313" key="14">
    <source>
        <dbReference type="Proteomes" id="UP000032066"/>
    </source>
</evidence>
<evidence type="ECO:0000256" key="1">
    <source>
        <dbReference type="ARBA" id="ARBA00004167"/>
    </source>
</evidence>
<comment type="caution">
    <text evidence="13">The sequence shown here is derived from an EMBL/GenBank/DDBJ whole genome shotgun (WGS) entry which is preliminary data.</text>
</comment>
<evidence type="ECO:0000259" key="12">
    <source>
        <dbReference type="Pfam" id="PF13490"/>
    </source>
</evidence>
<dbReference type="GO" id="GO:0006417">
    <property type="term" value="P:regulation of translation"/>
    <property type="evidence" value="ECO:0007669"/>
    <property type="project" value="TreeGrafter"/>
</dbReference>
<dbReference type="RefSeq" id="WP_043911568.1">
    <property type="nucleotide sequence ID" value="NZ_JXZB01000002.1"/>
</dbReference>
<dbReference type="Pfam" id="PF10099">
    <property type="entry name" value="RskA_C"/>
    <property type="match status" value="1"/>
</dbReference>
<proteinExistence type="predicted"/>
<keyword evidence="3" id="KW-1003">Cell membrane</keyword>
<reference evidence="13 14" key="1">
    <citation type="submission" date="2015-02" db="EMBL/GenBank/DDBJ databases">
        <title>Draft genome sequence of Kitasatospora griseola MF730-N6, a bafilomycin, terpentecin and satosporin producer.</title>
        <authorList>
            <person name="Arens J.C."/>
            <person name="Haltli B."/>
            <person name="Kerr R.G."/>
        </authorList>
    </citation>
    <scope>NUCLEOTIDE SEQUENCE [LARGE SCALE GENOMIC DNA]</scope>
    <source>
        <strain evidence="13 14">MF730-N6</strain>
    </source>
</reference>
<dbReference type="EMBL" id="JXZB01000002">
    <property type="protein sequence ID" value="KIQ65306.1"/>
    <property type="molecule type" value="Genomic_DNA"/>
</dbReference>
<evidence type="ECO:0000256" key="10">
    <source>
        <dbReference type="ARBA" id="ARBA00030803"/>
    </source>
</evidence>
<dbReference type="InterPro" id="IPR018764">
    <property type="entry name" value="RskA_C"/>
</dbReference>
<keyword evidence="14" id="KW-1185">Reference proteome</keyword>
<evidence type="ECO:0000256" key="8">
    <source>
        <dbReference type="ARBA" id="ARBA00023163"/>
    </source>
</evidence>
<dbReference type="PANTHER" id="PTHR37461:SF1">
    <property type="entry name" value="ANTI-SIGMA-K FACTOR RSKA"/>
    <property type="match status" value="1"/>
</dbReference>
<dbReference type="InterPro" id="IPR051474">
    <property type="entry name" value="Anti-sigma-K/W_factor"/>
</dbReference>
<dbReference type="PATRIC" id="fig|2064.6.peg.3285"/>
<protein>
    <recommendedName>
        <fullName evidence="10">Regulator of SigK</fullName>
    </recommendedName>
    <alternativeName>
        <fullName evidence="9">Sigma-K anti-sigma factor RskA</fullName>
    </alternativeName>
</protein>
<evidence type="ECO:0000256" key="5">
    <source>
        <dbReference type="ARBA" id="ARBA00022989"/>
    </source>
</evidence>
<accession>A0A0D0P164</accession>
<evidence type="ECO:0000256" key="9">
    <source>
        <dbReference type="ARBA" id="ARBA00029829"/>
    </source>
</evidence>
<dbReference type="STRING" id="2064.TR51_15300"/>
<dbReference type="Gene3D" id="1.10.10.1320">
    <property type="entry name" value="Anti-sigma factor, zinc-finger domain"/>
    <property type="match status" value="1"/>
</dbReference>
<gene>
    <name evidence="13" type="ORF">TR51_15300</name>
</gene>
<evidence type="ECO:0000256" key="4">
    <source>
        <dbReference type="ARBA" id="ARBA00022692"/>
    </source>
</evidence>
<evidence type="ECO:0000256" key="6">
    <source>
        <dbReference type="ARBA" id="ARBA00023015"/>
    </source>
</evidence>
<evidence type="ECO:0000259" key="11">
    <source>
        <dbReference type="Pfam" id="PF10099"/>
    </source>
</evidence>
<comment type="subcellular location">
    <subcellularLocation>
        <location evidence="2">Cell membrane</location>
    </subcellularLocation>
    <subcellularLocation>
        <location evidence="1">Membrane</location>
        <topology evidence="1">Single-pass membrane protein</topology>
    </subcellularLocation>
</comment>
<keyword evidence="6" id="KW-0805">Transcription regulation</keyword>
<dbReference type="PANTHER" id="PTHR37461">
    <property type="entry name" value="ANTI-SIGMA-K FACTOR RSKA"/>
    <property type="match status" value="1"/>
</dbReference>
<dbReference type="GO" id="GO:0016989">
    <property type="term" value="F:sigma factor antagonist activity"/>
    <property type="evidence" value="ECO:0007669"/>
    <property type="project" value="TreeGrafter"/>
</dbReference>
<keyword evidence="8" id="KW-0804">Transcription</keyword>
<dbReference type="AlphaFoldDB" id="A0A0D0P164"/>
<dbReference type="Pfam" id="PF13490">
    <property type="entry name" value="zf-HC2"/>
    <property type="match status" value="1"/>
</dbReference>
<dbReference type="InterPro" id="IPR041916">
    <property type="entry name" value="Anti_sigma_zinc_sf"/>
</dbReference>
<sequence>MNATADLHTLTGAYAAHALDDAERAAFERHLAHCPSCTQEVAEFAATLARLGAAEAVTAPPPLKDRVMAALPVTRQDAPQVASATGLRPGGRLSRHWRAWALAACLAVAVGAGVIAVQQHREGERARTAAAAAGHQRAALTALLTAPDARLATGPVTGGGTGTTVWSPALGRAGFWASGLPALPADRVYQLWFDDAGTMRPAGLLPADGVLVLAGPVNAASGVGITEEPAGGSPHPTGSPLLLLPLV</sequence>
<name>A0A0D0P164_KITGR</name>
<dbReference type="OrthoDB" id="153510at2"/>
<evidence type="ECO:0000256" key="7">
    <source>
        <dbReference type="ARBA" id="ARBA00023136"/>
    </source>
</evidence>
<dbReference type="InterPro" id="IPR027383">
    <property type="entry name" value="Znf_put"/>
</dbReference>
<keyword evidence="5" id="KW-1133">Transmembrane helix</keyword>
<keyword evidence="4" id="KW-0812">Transmembrane</keyword>
<evidence type="ECO:0000313" key="13">
    <source>
        <dbReference type="EMBL" id="KIQ65306.1"/>
    </source>
</evidence>
<feature type="domain" description="Anti-sigma K factor RskA C-terminal" evidence="11">
    <location>
        <begin position="101"/>
        <end position="238"/>
    </location>
</feature>
<evidence type="ECO:0000256" key="3">
    <source>
        <dbReference type="ARBA" id="ARBA00022475"/>
    </source>
</evidence>